<dbReference type="EMBL" id="CM000611">
    <property type="protein sequence ID" value="EEC48196.1"/>
    <property type="molecule type" value="Genomic_DNA"/>
</dbReference>
<dbReference type="KEGG" id="pti:PHATRDRAFT_35579"/>
<dbReference type="PANTHER" id="PTHR43968">
    <property type="match status" value="1"/>
</dbReference>
<dbReference type="PROSITE" id="PS50404">
    <property type="entry name" value="GST_NTER"/>
    <property type="match status" value="1"/>
</dbReference>
<feature type="domain" description="GST N-terminal" evidence="1">
    <location>
        <begin position="121"/>
        <end position="202"/>
    </location>
</feature>
<dbReference type="InterPro" id="IPR004045">
    <property type="entry name" value="Glutathione_S-Trfase_N"/>
</dbReference>
<gene>
    <name evidence="2" type="ORF">PHATRDRAFT_35579</name>
</gene>
<dbReference type="HOGENOM" id="CLU_034159_0_0_1"/>
<organism evidence="2 3">
    <name type="scientific">Phaeodactylum tricornutum (strain CCAP 1055/1)</name>
    <dbReference type="NCBI Taxonomy" id="556484"/>
    <lineage>
        <taxon>Eukaryota</taxon>
        <taxon>Sar</taxon>
        <taxon>Stramenopiles</taxon>
        <taxon>Ochrophyta</taxon>
        <taxon>Bacillariophyta</taxon>
        <taxon>Bacillariophyceae</taxon>
        <taxon>Bacillariophycidae</taxon>
        <taxon>Naviculales</taxon>
        <taxon>Phaeodactylaceae</taxon>
        <taxon>Phaeodactylum</taxon>
    </lineage>
</organism>
<dbReference type="PaxDb" id="2850-Phatr35579"/>
<keyword evidence="3" id="KW-1185">Reference proteome</keyword>
<dbReference type="Gene3D" id="3.40.30.10">
    <property type="entry name" value="Glutaredoxin"/>
    <property type="match status" value="1"/>
</dbReference>
<sequence length="511" mass="57057">MTIARPLVISVALWVVLFAITTVGFVGSTFAVPRLTTSPAPSSSWMIYSRFVASAYSKSLSMSAATQSVTIPSWSDLKNRAGSMPVGIALNKEAELREMGKGSAFVQNKLRKFGSVDEPKITLFRDHAGWCPYCEKTMLLIEEKQVPVKIDLVPMRSYGDKPQEFLRKVPNGLLPAIEVNGQVVTESQVIMELLDQWHSKQDGYRPMLPREGDTAGWERYKKLARLERDLFGWWCTLLFRPEGGNPLTMLMASSRDSMSGAMQGFLDCMQKVDQELLSSNGPWFFDEHDYPTMIDFVYGLDLRNPKWNLKGLNAWLEAFEKREPYLAFKSDYYTNVMDIPPQYGPGYDGGFNDDRKKFQASILGRDGKSWKLPLSFDDELQPLYRGMPLPSCVLDAAGLQPDSDACRAMAAWKLAGNGNNVSRFAARGGPQGAKNPRKRFGAELADPYAETDNEIRSATDSALRVVCAALMDVEATLPDQAMVDQLRSSVPDNQVFHETSHWLLAGTSVHI</sequence>
<dbReference type="Pfam" id="PF13409">
    <property type="entry name" value="GST_N_2"/>
    <property type="match status" value="1"/>
</dbReference>
<dbReference type="InParanoid" id="B7FYN6"/>
<dbReference type="InterPro" id="IPR036249">
    <property type="entry name" value="Thioredoxin-like_sf"/>
</dbReference>
<dbReference type="RefSeq" id="XP_002180005.1">
    <property type="nucleotide sequence ID" value="XM_002179969.1"/>
</dbReference>
<protein>
    <recommendedName>
        <fullName evidence="1">GST N-terminal domain-containing protein</fullName>
    </recommendedName>
</protein>
<dbReference type="GO" id="GO:0005737">
    <property type="term" value="C:cytoplasm"/>
    <property type="evidence" value="ECO:0007669"/>
    <property type="project" value="TreeGrafter"/>
</dbReference>
<name>B7FYN6_PHATC</name>
<dbReference type="GeneID" id="7200801"/>
<reference evidence="2 3" key="1">
    <citation type="journal article" date="2008" name="Nature">
        <title>The Phaeodactylum genome reveals the evolutionary history of diatom genomes.</title>
        <authorList>
            <person name="Bowler C."/>
            <person name="Allen A.E."/>
            <person name="Badger J.H."/>
            <person name="Grimwood J."/>
            <person name="Jabbari K."/>
            <person name="Kuo A."/>
            <person name="Maheswari U."/>
            <person name="Martens C."/>
            <person name="Maumus F."/>
            <person name="Otillar R.P."/>
            <person name="Rayko E."/>
            <person name="Salamov A."/>
            <person name="Vandepoele K."/>
            <person name="Beszteri B."/>
            <person name="Gruber A."/>
            <person name="Heijde M."/>
            <person name="Katinka M."/>
            <person name="Mock T."/>
            <person name="Valentin K."/>
            <person name="Verret F."/>
            <person name="Berges J.A."/>
            <person name="Brownlee C."/>
            <person name="Cadoret J.P."/>
            <person name="Chiovitti A."/>
            <person name="Choi C.J."/>
            <person name="Coesel S."/>
            <person name="De Martino A."/>
            <person name="Detter J.C."/>
            <person name="Durkin C."/>
            <person name="Falciatore A."/>
            <person name="Fournet J."/>
            <person name="Haruta M."/>
            <person name="Huysman M.J."/>
            <person name="Jenkins B.D."/>
            <person name="Jiroutova K."/>
            <person name="Jorgensen R.E."/>
            <person name="Joubert Y."/>
            <person name="Kaplan A."/>
            <person name="Kroger N."/>
            <person name="Kroth P.G."/>
            <person name="La Roche J."/>
            <person name="Lindquist E."/>
            <person name="Lommer M."/>
            <person name="Martin-Jezequel V."/>
            <person name="Lopez P.J."/>
            <person name="Lucas S."/>
            <person name="Mangogna M."/>
            <person name="McGinnis K."/>
            <person name="Medlin L.K."/>
            <person name="Montsant A."/>
            <person name="Oudot-Le Secq M.P."/>
            <person name="Napoli C."/>
            <person name="Obornik M."/>
            <person name="Parker M.S."/>
            <person name="Petit J.L."/>
            <person name="Porcel B.M."/>
            <person name="Poulsen N."/>
            <person name="Robison M."/>
            <person name="Rychlewski L."/>
            <person name="Rynearson T.A."/>
            <person name="Schmutz J."/>
            <person name="Shapiro H."/>
            <person name="Siaut M."/>
            <person name="Stanley M."/>
            <person name="Sussman M.R."/>
            <person name="Taylor A.R."/>
            <person name="Vardi A."/>
            <person name="von Dassow P."/>
            <person name="Vyverman W."/>
            <person name="Willis A."/>
            <person name="Wyrwicz L.S."/>
            <person name="Rokhsar D.S."/>
            <person name="Weissenbach J."/>
            <person name="Armbrust E.V."/>
            <person name="Green B.R."/>
            <person name="Van de Peer Y."/>
            <person name="Grigoriev I.V."/>
        </authorList>
    </citation>
    <scope>NUCLEOTIDE SEQUENCE [LARGE SCALE GENOMIC DNA]</scope>
    <source>
        <strain evidence="2 3">CCAP 1055/1</strain>
    </source>
</reference>
<evidence type="ECO:0000313" key="3">
    <source>
        <dbReference type="Proteomes" id="UP000000759"/>
    </source>
</evidence>
<dbReference type="SUPFAM" id="SSF52833">
    <property type="entry name" value="Thioredoxin-like"/>
    <property type="match status" value="1"/>
</dbReference>
<dbReference type="InterPro" id="IPR050983">
    <property type="entry name" value="GST_Omega/HSP26"/>
</dbReference>
<accession>B7FYN6</accession>
<evidence type="ECO:0000313" key="2">
    <source>
        <dbReference type="EMBL" id="EEC48196.1"/>
    </source>
</evidence>
<dbReference type="CDD" id="cd00570">
    <property type="entry name" value="GST_N_family"/>
    <property type="match status" value="1"/>
</dbReference>
<dbReference type="PANTHER" id="PTHR43968:SF14">
    <property type="entry name" value="GLUTATHIONE S-TRANSFERASE"/>
    <property type="match status" value="1"/>
</dbReference>
<dbReference type="eggNOG" id="KOG1422">
    <property type="taxonomic scope" value="Eukaryota"/>
</dbReference>
<dbReference type="Proteomes" id="UP000000759">
    <property type="component" value="Chromosome 8"/>
</dbReference>
<dbReference type="PROSITE" id="PS51354">
    <property type="entry name" value="GLUTAREDOXIN_2"/>
    <property type="match status" value="1"/>
</dbReference>
<evidence type="ECO:0000259" key="1">
    <source>
        <dbReference type="PROSITE" id="PS50404"/>
    </source>
</evidence>
<proteinExistence type="predicted"/>
<dbReference type="AlphaFoldDB" id="B7FYN6"/>
<dbReference type="OrthoDB" id="4951845at2759"/>
<reference evidence="3" key="2">
    <citation type="submission" date="2008-08" db="EMBL/GenBank/DDBJ databases">
        <authorList>
            <consortium name="Diatom Consortium"/>
            <person name="Grigoriev I."/>
            <person name="Grimwood J."/>
            <person name="Kuo A."/>
            <person name="Otillar R.P."/>
            <person name="Salamov A."/>
            <person name="Detter J.C."/>
            <person name="Lindquist E."/>
            <person name="Shapiro H."/>
            <person name="Lucas S."/>
            <person name="Glavina del Rio T."/>
            <person name="Pitluck S."/>
            <person name="Rokhsar D."/>
            <person name="Bowler C."/>
        </authorList>
    </citation>
    <scope>GENOME REANNOTATION</scope>
    <source>
        <strain evidence="3">CCAP 1055/1</strain>
    </source>
</reference>